<dbReference type="InterPro" id="IPR021250">
    <property type="entry name" value="DUF2789"/>
</dbReference>
<dbReference type="InterPro" id="IPR038086">
    <property type="entry name" value="DUF2789_sf"/>
</dbReference>
<evidence type="ECO:0000313" key="4">
    <source>
        <dbReference type="Proteomes" id="UP000509126"/>
    </source>
</evidence>
<dbReference type="AlphaFoldDB" id="A0A2K8ULK8"/>
<evidence type="ECO:0000313" key="1">
    <source>
        <dbReference type="EMBL" id="MBB6362854.1"/>
    </source>
</evidence>
<evidence type="ECO:0000313" key="5">
    <source>
        <dbReference type="Proteomes" id="UP000548425"/>
    </source>
</evidence>
<reference evidence="3 4" key="1">
    <citation type="submission" date="2019-11" db="EMBL/GenBank/DDBJ databases">
        <title>FDA dAtabase for Regulatory Grade micrObial Sequences (FDA-ARGOS): Supporting development and validation of Infectious Disease Dx tests.</title>
        <authorList>
            <person name="Patel R."/>
            <person name="Rucinski S."/>
            <person name="Tallon L."/>
            <person name="Sadzewicz L."/>
            <person name="Vavikolanu K."/>
            <person name="Mehta A."/>
            <person name="Aluvathingal J."/>
            <person name="Nadendla S."/>
            <person name="Nandy P."/>
            <person name="Geyer C."/>
            <person name="Yan Y."/>
            <person name="Sichtig H."/>
        </authorList>
    </citation>
    <scope>NUCLEOTIDE SEQUENCE [LARGE SCALE GENOMIC DNA]</scope>
    <source>
        <strain evidence="3 4">FDAARGOS_557</strain>
    </source>
</reference>
<dbReference type="Proteomes" id="UP000509126">
    <property type="component" value="Chromosome"/>
</dbReference>
<dbReference type="RefSeq" id="WP_004278500.1">
    <property type="nucleotide sequence ID" value="NZ_BBSQ01000009.1"/>
</dbReference>
<dbReference type="STRING" id="28090.GCA_002119785_00802"/>
<dbReference type="EMBL" id="JAUUUS010000004">
    <property type="protein sequence ID" value="MDP1446635.1"/>
    <property type="molecule type" value="Genomic_DNA"/>
</dbReference>
<proteinExistence type="predicted"/>
<dbReference type="EMBL" id="JACHLA010000003">
    <property type="protein sequence ID" value="MBB6362854.1"/>
    <property type="molecule type" value="Genomic_DNA"/>
</dbReference>
<protein>
    <submittedName>
        <fullName evidence="2">DUF2789 domain-containing protein</fullName>
    </submittedName>
</protein>
<dbReference type="Proteomes" id="UP001242129">
    <property type="component" value="Unassembled WGS sequence"/>
</dbReference>
<name>A0A2K8ULK8_ACILW</name>
<organism evidence="2 6">
    <name type="scientific">Acinetobacter lwoffii</name>
    <dbReference type="NCBI Taxonomy" id="28090"/>
    <lineage>
        <taxon>Bacteria</taxon>
        <taxon>Pseudomonadati</taxon>
        <taxon>Pseudomonadota</taxon>
        <taxon>Gammaproteobacteria</taxon>
        <taxon>Moraxellales</taxon>
        <taxon>Moraxellaceae</taxon>
        <taxon>Acinetobacter</taxon>
    </lineage>
</organism>
<dbReference type="GeneID" id="69583930"/>
<dbReference type="Proteomes" id="UP000548425">
    <property type="component" value="Unassembled WGS sequence"/>
</dbReference>
<reference evidence="1 5" key="2">
    <citation type="submission" date="2020-08" db="EMBL/GenBank/DDBJ databases">
        <title>Functional genomics of gut bacteria from endangered species of beetles.</title>
        <authorList>
            <person name="Carlos-Shanley C."/>
        </authorList>
    </citation>
    <scope>NUCLEOTIDE SEQUENCE [LARGE SCALE GENOMIC DNA]</scope>
    <source>
        <strain evidence="1 5">S00127</strain>
    </source>
</reference>
<gene>
    <name evidence="3" type="ORF">FOB19_16100</name>
    <name evidence="1" type="ORF">HNP34_000972</name>
    <name evidence="2" type="ORF">Q8G51_01960</name>
</gene>
<accession>A0A2K8ULK8</accession>
<evidence type="ECO:0000313" key="6">
    <source>
        <dbReference type="Proteomes" id="UP001242129"/>
    </source>
</evidence>
<evidence type="ECO:0000313" key="2">
    <source>
        <dbReference type="EMBL" id="MDP1446635.1"/>
    </source>
</evidence>
<dbReference type="EMBL" id="CP054803">
    <property type="protein sequence ID" value="QKU22783.1"/>
    <property type="molecule type" value="Genomic_DNA"/>
</dbReference>
<dbReference type="Gene3D" id="1.10.10.1130">
    <property type="entry name" value="Uncharacterised protein PF10982, DUF2789"/>
    <property type="match status" value="1"/>
</dbReference>
<sequence>MTHVRPRMTHLFQQLGLDASAEGIETFIHEHQLHKDLTLLDAPYWSEAQRQFLSEKIASDGEWAIVVDQLNESLHENSTSEG</sequence>
<reference evidence="2" key="3">
    <citation type="submission" date="2023-07" db="EMBL/GenBank/DDBJ databases">
        <title>Dynamics of blaOXA-23 gene transmission in Acinetobacter spp. from contaminated veterinary surfaces.</title>
        <authorList>
            <person name="Moreira Da Silva J."/>
            <person name="Menezes J."/>
            <person name="Fernandes L."/>
            <person name="Marques C."/>
            <person name="Amaral A."/>
            <person name="Timofte D."/>
            <person name="Pomba C."/>
        </authorList>
    </citation>
    <scope>NUCLEOTIDE SEQUENCE</scope>
    <source>
        <strain evidence="2">CMVB11Z4A1</strain>
    </source>
</reference>
<dbReference type="Pfam" id="PF10982">
    <property type="entry name" value="DUF2789"/>
    <property type="match status" value="1"/>
</dbReference>
<evidence type="ECO:0000313" key="3">
    <source>
        <dbReference type="EMBL" id="QKU22783.1"/>
    </source>
</evidence>